<feature type="transmembrane region" description="Helical" evidence="1">
    <location>
        <begin position="289"/>
        <end position="312"/>
    </location>
</feature>
<feature type="transmembrane region" description="Helical" evidence="1">
    <location>
        <begin position="74"/>
        <end position="97"/>
    </location>
</feature>
<name>A0A226EBG2_FOLCA</name>
<feature type="transmembrane region" description="Helical" evidence="1">
    <location>
        <begin position="439"/>
        <end position="460"/>
    </location>
</feature>
<comment type="caution">
    <text evidence="2">The sequence shown here is derived from an EMBL/GenBank/DDBJ whole genome shotgun (WGS) entry which is preliminary data.</text>
</comment>
<dbReference type="AlphaFoldDB" id="A0A226EBG2"/>
<gene>
    <name evidence="2" type="ORF">Fcan01_10113</name>
</gene>
<evidence type="ECO:0000313" key="3">
    <source>
        <dbReference type="Proteomes" id="UP000198287"/>
    </source>
</evidence>
<evidence type="ECO:0000313" key="2">
    <source>
        <dbReference type="EMBL" id="OXA54883.1"/>
    </source>
</evidence>
<dbReference type="EMBL" id="LNIX01000005">
    <property type="protein sequence ID" value="OXA54883.1"/>
    <property type="molecule type" value="Genomic_DNA"/>
</dbReference>
<feature type="transmembrane region" description="Helical" evidence="1">
    <location>
        <begin position="472"/>
        <end position="491"/>
    </location>
</feature>
<organism evidence="2 3">
    <name type="scientific">Folsomia candida</name>
    <name type="common">Springtail</name>
    <dbReference type="NCBI Taxonomy" id="158441"/>
    <lineage>
        <taxon>Eukaryota</taxon>
        <taxon>Metazoa</taxon>
        <taxon>Ecdysozoa</taxon>
        <taxon>Arthropoda</taxon>
        <taxon>Hexapoda</taxon>
        <taxon>Collembola</taxon>
        <taxon>Entomobryomorpha</taxon>
        <taxon>Isotomoidea</taxon>
        <taxon>Isotomidae</taxon>
        <taxon>Proisotominae</taxon>
        <taxon>Folsomia</taxon>
    </lineage>
</organism>
<accession>A0A226EBG2</accession>
<keyword evidence="1" id="KW-1133">Transmembrane helix</keyword>
<dbReference type="Proteomes" id="UP000198287">
    <property type="component" value="Unassembled WGS sequence"/>
</dbReference>
<feature type="transmembrane region" description="Helical" evidence="1">
    <location>
        <begin position="44"/>
        <end position="68"/>
    </location>
</feature>
<feature type="transmembrane region" description="Helical" evidence="1">
    <location>
        <begin position="130"/>
        <end position="155"/>
    </location>
</feature>
<evidence type="ECO:0000256" key="1">
    <source>
        <dbReference type="SAM" id="Phobius"/>
    </source>
</evidence>
<feature type="transmembrane region" description="Helical" evidence="1">
    <location>
        <begin position="201"/>
        <end position="217"/>
    </location>
</feature>
<protein>
    <submittedName>
        <fullName evidence="2">Uncharacterized protein</fullName>
    </submittedName>
</protein>
<proteinExistence type="predicted"/>
<feature type="transmembrane region" description="Helical" evidence="1">
    <location>
        <begin position="350"/>
        <end position="378"/>
    </location>
</feature>
<reference evidence="2 3" key="1">
    <citation type="submission" date="2015-12" db="EMBL/GenBank/DDBJ databases">
        <title>The genome of Folsomia candida.</title>
        <authorList>
            <person name="Faddeeva A."/>
            <person name="Derks M.F."/>
            <person name="Anvar Y."/>
            <person name="Smit S."/>
            <person name="Van Straalen N."/>
            <person name="Roelofs D."/>
        </authorList>
    </citation>
    <scope>NUCLEOTIDE SEQUENCE [LARGE SCALE GENOMIC DNA]</scope>
    <source>
        <strain evidence="2 3">VU population</strain>
        <tissue evidence="2">Whole body</tissue>
    </source>
</reference>
<feature type="transmembrane region" description="Helical" evidence="1">
    <location>
        <begin position="175"/>
        <end position="196"/>
    </location>
</feature>
<keyword evidence="3" id="KW-1185">Reference proteome</keyword>
<keyword evidence="1" id="KW-0472">Membrane</keyword>
<feature type="transmembrane region" description="Helical" evidence="1">
    <location>
        <begin position="399"/>
        <end position="419"/>
    </location>
</feature>
<keyword evidence="1" id="KW-0812">Transmembrane</keyword>
<sequence length="673" mass="78103">MIITPLMWRSLDRFSILFHFMPTNPIEYDAKNRKFEFNRVSLKMWPYLCSIVIVFLSTFAPCMVLAIFRLFGLLYIPLGHVMLLLLVTLMSVMFLLAELITATLRYKLVGLINCVIEMDKRRKKCDLMKLDFLGSALISVVTTLGIYIFAGFLLHSELGPLFQFQQLLTKYWTPFPLLKFVFMSILRPVLTLIAFLQMCRLFAIFISGGPIAAFLIQDNIANMDRISHRFWIHSYARETLHNHAIIQILLQWSSDVLHSMVALLQFSGLISVPLNYMTIMMYNTIPFRLYVIFPVACILLPLSHEIFLPILINVYEDEVNLHRKWRRSLCFCGDAKYLLFGLIHIPLANVLVLLVVILVSGICLLAELLAAILGYKLVGLITHVIERDKQREKCDTKRSDFLGIALISVVTTFGLYPYVTSAFLLNSELDPLFQFQQFLTQYWTQTGNFPLLTFVIMTILRPSITLIAFLQTCRFFAIFFSAGAIGSLLILDNITNMDRVSYKFWIITYAREILHNHAIMQILLQWSSDILHSLVAIIQFAGFISVPFNYMTLKMYNSIPFRLYVALPVACILLPLSHQILLPILISVYEDEVKLHRKWKRALCFSSDTKYLARRVKATRILRVYCGLLEYNFYFLKRLTKLKYQYTILNYTISALLSGRNYKLYEMFNKYSI</sequence>
<feature type="transmembrane region" description="Helical" evidence="1">
    <location>
        <begin position="563"/>
        <end position="589"/>
    </location>
</feature>
<feature type="transmembrane region" description="Helical" evidence="1">
    <location>
        <begin position="256"/>
        <end position="277"/>
    </location>
</feature>
<feature type="transmembrane region" description="Helical" evidence="1">
    <location>
        <begin position="530"/>
        <end position="551"/>
    </location>
</feature>